<organism evidence="3 4">
    <name type="scientific">Equus caballus</name>
    <name type="common">Horse</name>
    <dbReference type="NCBI Taxonomy" id="9796"/>
    <lineage>
        <taxon>Eukaryota</taxon>
        <taxon>Metazoa</taxon>
        <taxon>Chordata</taxon>
        <taxon>Craniata</taxon>
        <taxon>Vertebrata</taxon>
        <taxon>Euteleostomi</taxon>
        <taxon>Mammalia</taxon>
        <taxon>Eutheria</taxon>
        <taxon>Laurasiatheria</taxon>
        <taxon>Perissodactyla</taxon>
        <taxon>Equidae</taxon>
        <taxon>Equus</taxon>
    </lineage>
</organism>
<proteinExistence type="predicted"/>
<protein>
    <recommendedName>
        <fullName evidence="1">RNA-directed DNA polymerase</fullName>
        <ecNumber evidence="1">2.7.7.49</ecNumber>
    </recommendedName>
</protein>
<dbReference type="GO" id="GO:0003964">
    <property type="term" value="F:RNA-directed DNA polymerase activity"/>
    <property type="evidence" value="ECO:0007669"/>
    <property type="project" value="UniProtKB-EC"/>
</dbReference>
<evidence type="ECO:0000259" key="2">
    <source>
        <dbReference type="PROSITE" id="PS50878"/>
    </source>
</evidence>
<dbReference type="Ensembl" id="ENSECAT00000057988.2">
    <property type="protein sequence ID" value="ENSECAP00000037840.1"/>
    <property type="gene ID" value="ENSECAG00000032375.2"/>
</dbReference>
<reference evidence="3" key="3">
    <citation type="submission" date="2025-09" db="UniProtKB">
        <authorList>
            <consortium name="Ensembl"/>
        </authorList>
    </citation>
    <scope>IDENTIFICATION</scope>
    <source>
        <strain evidence="3">Thoroughbred</strain>
    </source>
</reference>
<dbReference type="Bgee" id="ENSECAG00000032375">
    <property type="expression patterns" value="Expressed in gluteus medius and 3 other cell types or tissues"/>
</dbReference>
<dbReference type="InParanoid" id="A0A3Q2HRU7"/>
<feature type="domain" description="Reverse transcriptase" evidence="2">
    <location>
        <begin position="1"/>
        <end position="276"/>
    </location>
</feature>
<dbReference type="PaxDb" id="9796-ENSECAP00000037840"/>
<dbReference type="AlphaFoldDB" id="A0A3Q2HRU7"/>
<name>A0A3Q2HRU7_HORSE</name>
<dbReference type="Proteomes" id="UP000002281">
    <property type="component" value="Chromosome 5"/>
</dbReference>
<dbReference type="PANTHER" id="PTHR19446">
    <property type="entry name" value="REVERSE TRANSCRIPTASES"/>
    <property type="match status" value="1"/>
</dbReference>
<evidence type="ECO:0000313" key="3">
    <source>
        <dbReference type="Ensembl" id="ENSECAP00000037840.1"/>
    </source>
</evidence>
<dbReference type="InterPro" id="IPR043502">
    <property type="entry name" value="DNA/RNA_pol_sf"/>
</dbReference>
<keyword evidence="4" id="KW-1185">Reference proteome</keyword>
<dbReference type="PROSITE" id="PS50878">
    <property type="entry name" value="RT_POL"/>
    <property type="match status" value="1"/>
</dbReference>
<evidence type="ECO:0000256" key="1">
    <source>
        <dbReference type="ARBA" id="ARBA00012493"/>
    </source>
</evidence>
<sequence>MKNKNYITITIDAEKAFDKIQDPLMIRTLNKMGIEGKYLNIIKAIYDKPRANIILSGEKLKAIPLRTGTRKGCPFISLLFNIVLEVLARAIRQEKEIKGIQIGKEEVKLLLFAEDMILLSIESPKESTKKLLKIINGYSKVAGYKINIKNQLHIPLRTGTRQGCPLSPLLFNIVLEVLARAIRQEKEIKGIQIGNEGVKLSLFADDMTLYIENPKESIGKLLETINSYSKVAGYKINIHKSVAFLYTNNKLTEKELKNSIPFIIAMKRIKYLGINLTKEVKDLYNENYKTFLKEIDDDIKRWKDIPCAWIGRINIVKMSILPKAVYRFNAIPIRIPMTFFTEIEQRILKFIWGNKRPRIAKAILSKKNKAGGITIPDFKTYYKATVIKTAWYWYKNRCTDQWNKIETQK</sequence>
<dbReference type="SUPFAM" id="SSF56672">
    <property type="entry name" value="DNA/RNA polymerases"/>
    <property type="match status" value="2"/>
</dbReference>
<dbReference type="EC" id="2.7.7.49" evidence="1"/>
<dbReference type="Pfam" id="PF00078">
    <property type="entry name" value="RVT_1"/>
    <property type="match status" value="2"/>
</dbReference>
<reference evidence="3" key="2">
    <citation type="submission" date="2025-08" db="UniProtKB">
        <authorList>
            <consortium name="Ensembl"/>
        </authorList>
    </citation>
    <scope>IDENTIFICATION</scope>
    <source>
        <strain evidence="3">Thoroughbred</strain>
    </source>
</reference>
<reference evidence="3 4" key="1">
    <citation type="journal article" date="2009" name="Science">
        <title>Genome sequence, comparative analysis, and population genetics of the domestic horse.</title>
        <authorList>
            <consortium name="Broad Institute Genome Sequencing Platform"/>
            <consortium name="Broad Institute Whole Genome Assembly Team"/>
            <person name="Wade C.M."/>
            <person name="Giulotto E."/>
            <person name="Sigurdsson S."/>
            <person name="Zoli M."/>
            <person name="Gnerre S."/>
            <person name="Imsland F."/>
            <person name="Lear T.L."/>
            <person name="Adelson D.L."/>
            <person name="Bailey E."/>
            <person name="Bellone R.R."/>
            <person name="Bloecker H."/>
            <person name="Distl O."/>
            <person name="Edgar R.C."/>
            <person name="Garber M."/>
            <person name="Leeb T."/>
            <person name="Mauceli E."/>
            <person name="MacLeod J.N."/>
            <person name="Penedo M.C.T."/>
            <person name="Raison J.M."/>
            <person name="Sharpe T."/>
            <person name="Vogel J."/>
            <person name="Andersson L."/>
            <person name="Antczak D.F."/>
            <person name="Biagi T."/>
            <person name="Binns M.M."/>
            <person name="Chowdhary B.P."/>
            <person name="Coleman S.J."/>
            <person name="Della Valle G."/>
            <person name="Fryc S."/>
            <person name="Guerin G."/>
            <person name="Hasegawa T."/>
            <person name="Hill E.W."/>
            <person name="Jurka J."/>
            <person name="Kiialainen A."/>
            <person name="Lindgren G."/>
            <person name="Liu J."/>
            <person name="Magnani E."/>
            <person name="Mickelson J.R."/>
            <person name="Murray J."/>
            <person name="Nergadze S.G."/>
            <person name="Onofrio R."/>
            <person name="Pedroni S."/>
            <person name="Piras M.F."/>
            <person name="Raudsepp T."/>
            <person name="Rocchi M."/>
            <person name="Roeed K.H."/>
            <person name="Ryder O.A."/>
            <person name="Searle S."/>
            <person name="Skow L."/>
            <person name="Swinburne J.E."/>
            <person name="Syvaenen A.C."/>
            <person name="Tozaki T."/>
            <person name="Valberg S.J."/>
            <person name="Vaudin M."/>
            <person name="White J.R."/>
            <person name="Zody M.C."/>
            <person name="Lander E.S."/>
            <person name="Lindblad-Toh K."/>
        </authorList>
    </citation>
    <scope>NUCLEOTIDE SEQUENCE [LARGE SCALE GENOMIC DNA]</scope>
    <source>
        <strain evidence="3 4">Thoroughbred</strain>
    </source>
</reference>
<accession>A0A3Q2HRU7</accession>
<evidence type="ECO:0000313" key="4">
    <source>
        <dbReference type="Proteomes" id="UP000002281"/>
    </source>
</evidence>
<dbReference type="GeneTree" id="ENSGT01150000286946"/>
<dbReference type="CDD" id="cd01650">
    <property type="entry name" value="RT_nLTR_like"/>
    <property type="match status" value="1"/>
</dbReference>
<dbReference type="InterPro" id="IPR000477">
    <property type="entry name" value="RT_dom"/>
</dbReference>